<organism evidence="2 3">
    <name type="scientific">Micromonospora echinospora</name>
    <name type="common">Micromonospora purpurea</name>
    <dbReference type="NCBI Taxonomy" id="1877"/>
    <lineage>
        <taxon>Bacteria</taxon>
        <taxon>Bacillati</taxon>
        <taxon>Actinomycetota</taxon>
        <taxon>Actinomycetes</taxon>
        <taxon>Micromonosporales</taxon>
        <taxon>Micromonosporaceae</taxon>
        <taxon>Micromonospora</taxon>
    </lineage>
</organism>
<evidence type="ECO:0000313" key="3">
    <source>
        <dbReference type="Proteomes" id="UP000618986"/>
    </source>
</evidence>
<dbReference type="EMBL" id="JACHJC010000001">
    <property type="protein sequence ID" value="MBB5112278.1"/>
    <property type="molecule type" value="Genomic_DNA"/>
</dbReference>
<name>A0ABR6MA71_MICEC</name>
<reference evidence="2 3" key="1">
    <citation type="submission" date="2020-08" db="EMBL/GenBank/DDBJ databases">
        <title>Sequencing the genomes of 1000 actinobacteria strains.</title>
        <authorList>
            <person name="Klenk H.-P."/>
        </authorList>
    </citation>
    <scope>NUCLEOTIDE SEQUENCE [LARGE SCALE GENOMIC DNA]</scope>
    <source>
        <strain evidence="2 3">DSM 43036</strain>
    </source>
</reference>
<dbReference type="GeneID" id="300292698"/>
<gene>
    <name evidence="2" type="ORF">FHU28_002117</name>
</gene>
<keyword evidence="1" id="KW-1133">Transmembrane helix</keyword>
<dbReference type="RefSeq" id="WP_184683302.1">
    <property type="nucleotide sequence ID" value="NZ_JACHJC010000001.1"/>
</dbReference>
<proteinExistence type="predicted"/>
<feature type="transmembrane region" description="Helical" evidence="1">
    <location>
        <begin position="45"/>
        <end position="67"/>
    </location>
</feature>
<feature type="transmembrane region" description="Helical" evidence="1">
    <location>
        <begin position="114"/>
        <end position="133"/>
    </location>
</feature>
<sequence length="175" mass="18351">MADSRPRVSLLRFGAPGPYVVSMLIAGLLWLPIRLWERDGSVQAAVVQAGLNAVIWGFAFFFTLSWFAKPRPAEADRVAAWAVVETALRRGEPPADEAGRAAVADNLPAVRRGALFGVAGGVLLLGALIVLALDAGSEVAAVGFGIVLVAVLADAVRTARRERRLRAALASVQGG</sequence>
<keyword evidence="3" id="KW-1185">Reference proteome</keyword>
<comment type="caution">
    <text evidence="2">The sequence shown here is derived from an EMBL/GenBank/DDBJ whole genome shotgun (WGS) entry which is preliminary data.</text>
</comment>
<accession>A0ABR6MA71</accession>
<keyword evidence="1" id="KW-0472">Membrane</keyword>
<feature type="transmembrane region" description="Helical" evidence="1">
    <location>
        <begin position="139"/>
        <end position="156"/>
    </location>
</feature>
<dbReference type="Proteomes" id="UP000618986">
    <property type="component" value="Unassembled WGS sequence"/>
</dbReference>
<evidence type="ECO:0008006" key="4">
    <source>
        <dbReference type="Google" id="ProtNLM"/>
    </source>
</evidence>
<feature type="transmembrane region" description="Helical" evidence="1">
    <location>
        <begin position="12"/>
        <end position="33"/>
    </location>
</feature>
<evidence type="ECO:0000313" key="2">
    <source>
        <dbReference type="EMBL" id="MBB5112278.1"/>
    </source>
</evidence>
<evidence type="ECO:0000256" key="1">
    <source>
        <dbReference type="SAM" id="Phobius"/>
    </source>
</evidence>
<keyword evidence="1" id="KW-0812">Transmembrane</keyword>
<protein>
    <recommendedName>
        <fullName evidence="4">Transmembrane protein</fullName>
    </recommendedName>
</protein>